<name>A0ABM1J6S9_POLDO</name>
<sequence length="162" mass="18140">MAASYQLIIVFTISVIGVYGFYPGEKPILPIPTKCPKVDTLEYTVHIAHETNCSKFYKCFNGEKYEMDCPKYQKGLLHFNKLLQVCDYPKSAGCQTNKGRDDEGLAMKNINDVIYDAGEYADNVEVNLMCPKGANGRRCTCQCSCSSNYVCQNGKLMSLKMP</sequence>
<gene>
    <name evidence="9" type="primary">LOC107072609</name>
</gene>
<dbReference type="SUPFAM" id="SSF57625">
    <property type="entry name" value="Invertebrate chitin-binding proteins"/>
    <property type="match status" value="1"/>
</dbReference>
<evidence type="ECO:0000259" key="7">
    <source>
        <dbReference type="PROSITE" id="PS50940"/>
    </source>
</evidence>
<keyword evidence="8" id="KW-1185">Reference proteome</keyword>
<dbReference type="GeneID" id="107072609"/>
<organism evidence="8 9">
    <name type="scientific">Polistes dominula</name>
    <name type="common">European paper wasp</name>
    <name type="synonym">Vespa dominula</name>
    <dbReference type="NCBI Taxonomy" id="743375"/>
    <lineage>
        <taxon>Eukaryota</taxon>
        <taxon>Metazoa</taxon>
        <taxon>Ecdysozoa</taxon>
        <taxon>Arthropoda</taxon>
        <taxon>Hexapoda</taxon>
        <taxon>Insecta</taxon>
        <taxon>Pterygota</taxon>
        <taxon>Neoptera</taxon>
        <taxon>Endopterygota</taxon>
        <taxon>Hymenoptera</taxon>
        <taxon>Apocrita</taxon>
        <taxon>Aculeata</taxon>
        <taxon>Vespoidea</taxon>
        <taxon>Vespidae</taxon>
        <taxon>Polistinae</taxon>
        <taxon>Polistini</taxon>
        <taxon>Polistes</taxon>
    </lineage>
</organism>
<dbReference type="PANTHER" id="PTHR23301">
    <property type="entry name" value="CHITIN BINDING PERITROPHIN-A"/>
    <property type="match status" value="1"/>
</dbReference>
<keyword evidence="6" id="KW-0812">Transmembrane</keyword>
<dbReference type="Proteomes" id="UP000694924">
    <property type="component" value="Unplaced"/>
</dbReference>
<feature type="domain" description="Chitin-binding type-2" evidence="7">
    <location>
        <begin position="32"/>
        <end position="96"/>
    </location>
</feature>
<keyword evidence="3" id="KW-0677">Repeat</keyword>
<accession>A0ABM1J6S9</accession>
<proteinExistence type="predicted"/>
<evidence type="ECO:0000256" key="5">
    <source>
        <dbReference type="ARBA" id="ARBA00023180"/>
    </source>
</evidence>
<keyword evidence="4" id="KW-1015">Disulfide bond</keyword>
<dbReference type="InterPro" id="IPR051940">
    <property type="entry name" value="Chitin_bind-dev_reg"/>
</dbReference>
<evidence type="ECO:0000256" key="2">
    <source>
        <dbReference type="ARBA" id="ARBA00022729"/>
    </source>
</evidence>
<evidence type="ECO:0000313" key="9">
    <source>
        <dbReference type="RefSeq" id="XP_015188167.1"/>
    </source>
</evidence>
<keyword evidence="2" id="KW-0732">Signal</keyword>
<dbReference type="Gene3D" id="2.170.140.10">
    <property type="entry name" value="Chitin binding domain"/>
    <property type="match status" value="1"/>
</dbReference>
<evidence type="ECO:0000256" key="1">
    <source>
        <dbReference type="ARBA" id="ARBA00022669"/>
    </source>
</evidence>
<reference evidence="9" key="1">
    <citation type="submission" date="2025-08" db="UniProtKB">
        <authorList>
            <consortium name="RefSeq"/>
        </authorList>
    </citation>
    <scope>IDENTIFICATION</scope>
    <source>
        <tissue evidence="9">Whole body</tissue>
    </source>
</reference>
<evidence type="ECO:0000313" key="8">
    <source>
        <dbReference type="Proteomes" id="UP000694924"/>
    </source>
</evidence>
<dbReference type="InterPro" id="IPR002557">
    <property type="entry name" value="Chitin-bd_dom"/>
</dbReference>
<dbReference type="PROSITE" id="PS50940">
    <property type="entry name" value="CHIT_BIND_II"/>
    <property type="match status" value="1"/>
</dbReference>
<keyword evidence="6" id="KW-1133">Transmembrane helix</keyword>
<evidence type="ECO:0000256" key="6">
    <source>
        <dbReference type="SAM" id="Phobius"/>
    </source>
</evidence>
<dbReference type="SMART" id="SM00494">
    <property type="entry name" value="ChtBD2"/>
    <property type="match status" value="1"/>
</dbReference>
<dbReference type="RefSeq" id="XP_015188167.1">
    <property type="nucleotide sequence ID" value="XM_015332681.1"/>
</dbReference>
<keyword evidence="5" id="KW-0325">Glycoprotein</keyword>
<evidence type="ECO:0000256" key="3">
    <source>
        <dbReference type="ARBA" id="ARBA00022737"/>
    </source>
</evidence>
<evidence type="ECO:0000256" key="4">
    <source>
        <dbReference type="ARBA" id="ARBA00023157"/>
    </source>
</evidence>
<protein>
    <submittedName>
        <fullName evidence="9">Uncharacterized protein LOC107072609</fullName>
    </submittedName>
</protein>
<keyword evidence="1" id="KW-0147">Chitin-binding</keyword>
<dbReference type="PANTHER" id="PTHR23301:SF0">
    <property type="entry name" value="CHITIN-BINDING TYPE-2 DOMAIN-CONTAINING PROTEIN-RELATED"/>
    <property type="match status" value="1"/>
</dbReference>
<keyword evidence="6" id="KW-0472">Membrane</keyword>
<feature type="transmembrane region" description="Helical" evidence="6">
    <location>
        <begin position="6"/>
        <end position="22"/>
    </location>
</feature>
<dbReference type="Pfam" id="PF01607">
    <property type="entry name" value="CBM_14"/>
    <property type="match status" value="1"/>
</dbReference>
<dbReference type="InterPro" id="IPR036508">
    <property type="entry name" value="Chitin-bd_dom_sf"/>
</dbReference>